<name>A0A346NNG4_9ALTE</name>
<dbReference type="OrthoDB" id="5298591at2"/>
<dbReference type="InterPro" id="IPR007411">
    <property type="entry name" value="EpmC"/>
</dbReference>
<evidence type="ECO:0000313" key="2">
    <source>
        <dbReference type="Proteomes" id="UP000262073"/>
    </source>
</evidence>
<keyword evidence="1" id="KW-0251">Elongation factor</keyword>
<sequence length="200" mass="22861">MLENHTLKTPTPVASGQLDDAAREAYQVDRLIRLFNRTFEPSYKTRLVRGTDEPVYLPADADHAYHRIVFAHGFFASALHEIAHWCIAGAERRRLEDYGYWYCPDGRDSQQQRAFEQVEVKPQAIEWAFTLAVGRQFTVSTDNLDGAQPDREGFTRAVRQQLHTYIAGQFPPRAQQFIEALQGCFATSERSLNILLTEIA</sequence>
<reference evidence="1 2" key="1">
    <citation type="submission" date="2018-08" db="EMBL/GenBank/DDBJ databases">
        <title>Salinimonas sediminis sp. nov., a piezophilic bacterium isolated from a deep-sea sediment sample from the New Britain Trench.</title>
        <authorList>
            <person name="Cao J."/>
        </authorList>
    </citation>
    <scope>NUCLEOTIDE SEQUENCE [LARGE SCALE GENOMIC DNA]</scope>
    <source>
        <strain evidence="1 2">N102</strain>
    </source>
</reference>
<keyword evidence="1" id="KW-0648">Protein biosynthesis</keyword>
<keyword evidence="2" id="KW-1185">Reference proteome</keyword>
<dbReference type="Proteomes" id="UP000262073">
    <property type="component" value="Chromosome"/>
</dbReference>
<dbReference type="Pfam" id="PF04315">
    <property type="entry name" value="EpmC"/>
    <property type="match status" value="1"/>
</dbReference>
<proteinExistence type="predicted"/>
<protein>
    <submittedName>
        <fullName evidence="1">Elongation factor P hydroxylase</fullName>
    </submittedName>
</protein>
<dbReference type="AlphaFoldDB" id="A0A346NNG4"/>
<dbReference type="EMBL" id="CP031769">
    <property type="protein sequence ID" value="AXR07071.1"/>
    <property type="molecule type" value="Genomic_DNA"/>
</dbReference>
<accession>A0A346NNG4</accession>
<organism evidence="1 2">
    <name type="scientific">Salinimonas sediminis</name>
    <dbReference type="NCBI Taxonomy" id="2303538"/>
    <lineage>
        <taxon>Bacteria</taxon>
        <taxon>Pseudomonadati</taxon>
        <taxon>Pseudomonadota</taxon>
        <taxon>Gammaproteobacteria</taxon>
        <taxon>Alteromonadales</taxon>
        <taxon>Alteromonadaceae</taxon>
        <taxon>Alteromonas/Salinimonas group</taxon>
        <taxon>Salinimonas</taxon>
    </lineage>
</organism>
<dbReference type="KEGG" id="salm:D0Y50_12350"/>
<evidence type="ECO:0000313" key="1">
    <source>
        <dbReference type="EMBL" id="AXR07071.1"/>
    </source>
</evidence>
<dbReference type="GO" id="GO:0003746">
    <property type="term" value="F:translation elongation factor activity"/>
    <property type="evidence" value="ECO:0007669"/>
    <property type="project" value="UniProtKB-KW"/>
</dbReference>
<gene>
    <name evidence="1" type="ORF">D0Y50_12350</name>
</gene>
<dbReference type="RefSeq" id="WP_108568285.1">
    <property type="nucleotide sequence ID" value="NZ_CP031769.1"/>
</dbReference>